<gene>
    <name evidence="1" type="ORF">MENTE1834_LOCUS35962</name>
</gene>
<evidence type="ECO:0000313" key="1">
    <source>
        <dbReference type="EMBL" id="CAK5088317.1"/>
    </source>
</evidence>
<sequence>MFCKLINLIKTPQLTTKTFFYLRYFLRLFFLLNLNIYLIPTLSQVLSTPSSPIPLTQQTLPPPTTPSIPKQRELLEYLFKFYRKELRPVINESTVTEVAVQLYFKQIQKVRENDQIITVYCWLEEVYWTDEFLRWDPSTFGGIKQLHIPAEMIWRPDLLVYNNANMNVHESEMMTNALVQHDGRVSLFRAVHRFPFDQQICYLMLASWSYDGSQVMVRPAGDDQTNQSAGLNRNSQMNLSSHHHQSSSSSSNSGQNNYFMKSASLTHYIPNMEWSWVLVIIF</sequence>
<proteinExistence type="predicted"/>
<dbReference type="Proteomes" id="UP001497535">
    <property type="component" value="Unassembled WGS sequence"/>
</dbReference>
<organism evidence="1 2">
    <name type="scientific">Meloidogyne enterolobii</name>
    <name type="common">Root-knot nematode worm</name>
    <name type="synonym">Meloidogyne mayaguensis</name>
    <dbReference type="NCBI Taxonomy" id="390850"/>
    <lineage>
        <taxon>Eukaryota</taxon>
        <taxon>Metazoa</taxon>
        <taxon>Ecdysozoa</taxon>
        <taxon>Nematoda</taxon>
        <taxon>Chromadorea</taxon>
        <taxon>Rhabditida</taxon>
        <taxon>Tylenchina</taxon>
        <taxon>Tylenchomorpha</taxon>
        <taxon>Tylenchoidea</taxon>
        <taxon>Meloidogynidae</taxon>
        <taxon>Meloidogyninae</taxon>
        <taxon>Meloidogyne</taxon>
    </lineage>
</organism>
<name>A0ACB1A9X2_MELEN</name>
<comment type="caution">
    <text evidence="1">The sequence shown here is derived from an EMBL/GenBank/DDBJ whole genome shotgun (WGS) entry which is preliminary data.</text>
</comment>
<protein>
    <submittedName>
        <fullName evidence="1">Uncharacterized protein</fullName>
    </submittedName>
</protein>
<reference evidence="1" key="1">
    <citation type="submission" date="2023-11" db="EMBL/GenBank/DDBJ databases">
        <authorList>
            <person name="Poullet M."/>
        </authorList>
    </citation>
    <scope>NUCLEOTIDE SEQUENCE</scope>
    <source>
        <strain evidence="1">E1834</strain>
    </source>
</reference>
<evidence type="ECO:0000313" key="2">
    <source>
        <dbReference type="Proteomes" id="UP001497535"/>
    </source>
</evidence>
<keyword evidence="2" id="KW-1185">Reference proteome</keyword>
<accession>A0ACB1A9X2</accession>
<dbReference type="EMBL" id="CAVMJV010000070">
    <property type="protein sequence ID" value="CAK5088317.1"/>
    <property type="molecule type" value="Genomic_DNA"/>
</dbReference>